<keyword evidence="8" id="KW-1185">Reference proteome</keyword>
<organism evidence="7 8">
    <name type="scientific">Acaulospora morrowiae</name>
    <dbReference type="NCBI Taxonomy" id="94023"/>
    <lineage>
        <taxon>Eukaryota</taxon>
        <taxon>Fungi</taxon>
        <taxon>Fungi incertae sedis</taxon>
        <taxon>Mucoromycota</taxon>
        <taxon>Glomeromycotina</taxon>
        <taxon>Glomeromycetes</taxon>
        <taxon>Diversisporales</taxon>
        <taxon>Acaulosporaceae</taxon>
        <taxon>Acaulospora</taxon>
    </lineage>
</organism>
<evidence type="ECO:0000256" key="5">
    <source>
        <dbReference type="ARBA" id="ARBA00023136"/>
    </source>
</evidence>
<comment type="subcellular location">
    <subcellularLocation>
        <location evidence="1">Membrane</location>
        <topology evidence="1">Multi-pass membrane protein</topology>
    </subcellularLocation>
</comment>
<dbReference type="GO" id="GO:0016020">
    <property type="term" value="C:membrane"/>
    <property type="evidence" value="ECO:0007669"/>
    <property type="project" value="UniProtKB-SubCell"/>
</dbReference>
<gene>
    <name evidence="7" type="ORF">AMORRO_LOCUS9337</name>
</gene>
<evidence type="ECO:0000313" key="7">
    <source>
        <dbReference type="EMBL" id="CAG8636789.1"/>
    </source>
</evidence>
<name>A0A9N9DHT5_9GLOM</name>
<dbReference type="EMBL" id="CAJVPV010008965">
    <property type="protein sequence ID" value="CAG8636789.1"/>
    <property type="molecule type" value="Genomic_DNA"/>
</dbReference>
<dbReference type="InterPro" id="IPR009311">
    <property type="entry name" value="IFI6/IFI27-like"/>
</dbReference>
<dbReference type="Pfam" id="PF06140">
    <property type="entry name" value="Ifi-6-16"/>
    <property type="match status" value="1"/>
</dbReference>
<reference evidence="7" key="1">
    <citation type="submission" date="2021-06" db="EMBL/GenBank/DDBJ databases">
        <authorList>
            <person name="Kallberg Y."/>
            <person name="Tangrot J."/>
            <person name="Rosling A."/>
        </authorList>
    </citation>
    <scope>NUCLEOTIDE SEQUENCE</scope>
    <source>
        <strain evidence="7">CL551</strain>
    </source>
</reference>
<evidence type="ECO:0000256" key="1">
    <source>
        <dbReference type="ARBA" id="ARBA00004141"/>
    </source>
</evidence>
<dbReference type="Proteomes" id="UP000789342">
    <property type="component" value="Unassembled WGS sequence"/>
</dbReference>
<comment type="caution">
    <text evidence="7">The sequence shown here is derived from an EMBL/GenBank/DDBJ whole genome shotgun (WGS) entry which is preliminary data.</text>
</comment>
<accession>A0A9N9DHT5</accession>
<keyword evidence="4 6" id="KW-1133">Transmembrane helix</keyword>
<keyword evidence="3 6" id="KW-0812">Transmembrane</keyword>
<evidence type="ECO:0000256" key="4">
    <source>
        <dbReference type="ARBA" id="ARBA00022989"/>
    </source>
</evidence>
<sequence length="202" mass="22459">MTNNSNIPLVFKWINLAYLMKDGFITYTAGAILSTFVITWVISKLGFNKSDTVAGSNAARMMSLHNEYVPAGSLGSNFQSVDTTGLSSGRIIVAGLGVAIAIKKGLQELETFLTIKYENDEYPIVIFDINVKSNEDKKLLSILNGFVFAQKLTEKRVRHFEFIIDEGSDILLNFLIDKYGKNALTLTQNGFLLILRDFSSKI</sequence>
<evidence type="ECO:0000256" key="6">
    <source>
        <dbReference type="SAM" id="Phobius"/>
    </source>
</evidence>
<evidence type="ECO:0000256" key="3">
    <source>
        <dbReference type="ARBA" id="ARBA00022692"/>
    </source>
</evidence>
<dbReference type="InterPro" id="IPR038213">
    <property type="entry name" value="IFI6/IFI27-like_sf"/>
</dbReference>
<dbReference type="AlphaFoldDB" id="A0A9N9DHT5"/>
<dbReference type="Gene3D" id="6.10.110.10">
    <property type="match status" value="1"/>
</dbReference>
<evidence type="ECO:0000256" key="2">
    <source>
        <dbReference type="ARBA" id="ARBA00007262"/>
    </source>
</evidence>
<protein>
    <submittedName>
        <fullName evidence="7">707_t:CDS:1</fullName>
    </submittedName>
</protein>
<proteinExistence type="inferred from homology"/>
<keyword evidence="5 6" id="KW-0472">Membrane</keyword>
<feature type="transmembrane region" description="Helical" evidence="6">
    <location>
        <begin position="24"/>
        <end position="42"/>
    </location>
</feature>
<comment type="similarity">
    <text evidence="2">Belongs to the IFI6/IFI27 family.</text>
</comment>
<evidence type="ECO:0000313" key="8">
    <source>
        <dbReference type="Proteomes" id="UP000789342"/>
    </source>
</evidence>